<dbReference type="EMBL" id="JAHUTJ010050838">
    <property type="protein sequence ID" value="MED6284381.1"/>
    <property type="molecule type" value="Genomic_DNA"/>
</dbReference>
<name>A0ABU7EBF4_9TELE</name>
<keyword evidence="2" id="KW-1185">Reference proteome</keyword>
<sequence length="124" mass="13826">MTLPVKRGMEREDQEPRVGLTSKMLTADGGGLGSHSHFSTSPHPKRHGEAFINSSLPFTCSFCHCLSYLPSQKLSCFCQNEKPSFSQLCSYRQWWFLHEGFPGQAPPSAACPTPPPDHLYKKSL</sequence>
<gene>
    <name evidence="1" type="ORF">CHARACLAT_018729</name>
</gene>
<proteinExistence type="predicted"/>
<evidence type="ECO:0000313" key="1">
    <source>
        <dbReference type="EMBL" id="MED6284381.1"/>
    </source>
</evidence>
<reference evidence="1 2" key="1">
    <citation type="submission" date="2021-06" db="EMBL/GenBank/DDBJ databases">
        <authorList>
            <person name="Palmer J.M."/>
        </authorList>
    </citation>
    <scope>NUCLEOTIDE SEQUENCE [LARGE SCALE GENOMIC DNA]</scope>
    <source>
        <strain evidence="1 2">CL_MEX2019</strain>
        <tissue evidence="1">Muscle</tissue>
    </source>
</reference>
<comment type="caution">
    <text evidence="1">The sequence shown here is derived from an EMBL/GenBank/DDBJ whole genome shotgun (WGS) entry which is preliminary data.</text>
</comment>
<dbReference type="Proteomes" id="UP001352852">
    <property type="component" value="Unassembled WGS sequence"/>
</dbReference>
<organism evidence="1 2">
    <name type="scientific">Characodon lateralis</name>
    <dbReference type="NCBI Taxonomy" id="208331"/>
    <lineage>
        <taxon>Eukaryota</taxon>
        <taxon>Metazoa</taxon>
        <taxon>Chordata</taxon>
        <taxon>Craniata</taxon>
        <taxon>Vertebrata</taxon>
        <taxon>Euteleostomi</taxon>
        <taxon>Actinopterygii</taxon>
        <taxon>Neopterygii</taxon>
        <taxon>Teleostei</taxon>
        <taxon>Neoteleostei</taxon>
        <taxon>Acanthomorphata</taxon>
        <taxon>Ovalentaria</taxon>
        <taxon>Atherinomorphae</taxon>
        <taxon>Cyprinodontiformes</taxon>
        <taxon>Goodeidae</taxon>
        <taxon>Characodon</taxon>
    </lineage>
</organism>
<accession>A0ABU7EBF4</accession>
<protein>
    <submittedName>
        <fullName evidence="1">Uncharacterized protein</fullName>
    </submittedName>
</protein>
<evidence type="ECO:0000313" key="2">
    <source>
        <dbReference type="Proteomes" id="UP001352852"/>
    </source>
</evidence>